<dbReference type="PANTHER" id="PTHR37812:SF1">
    <property type="entry name" value="MU-LIKE PROPHAGE FLUMU PROTEIN C"/>
    <property type="match status" value="1"/>
</dbReference>
<dbReference type="RefSeq" id="WP_215627628.1">
    <property type="nucleotide sequence ID" value="NZ_CP067089.2"/>
</dbReference>
<dbReference type="Gene3D" id="1.10.10.60">
    <property type="entry name" value="Homeodomain-like"/>
    <property type="match status" value="1"/>
</dbReference>
<accession>A0A7T8BA59</accession>
<dbReference type="Pfam" id="PF08765">
    <property type="entry name" value="Mor"/>
    <property type="match status" value="1"/>
</dbReference>
<dbReference type="InterPro" id="IPR009057">
    <property type="entry name" value="Homeodomain-like_sf"/>
</dbReference>
<sequence>MREEINLVQEMILACEEALGNKDTAVRGVRAICKWFGGQLIYIPRSKTEGAKNSEKLKDILFGALGEKDGAVMLKKIMAYFGGVQLYIPIEQRAFKKEIAQEIYDRYDGTQESMRRLCREYGISFSQVYRLWSSGQTTQVKKQKAAGI</sequence>
<gene>
    <name evidence="2" type="ORF">JFL75_05230</name>
</gene>
<evidence type="ECO:0000259" key="1">
    <source>
        <dbReference type="Pfam" id="PF08765"/>
    </source>
</evidence>
<dbReference type="AlphaFoldDB" id="A0A7T8BA59"/>
<dbReference type="InterPro" id="IPR052411">
    <property type="entry name" value="c-mor_Regulatory_Protein"/>
</dbReference>
<evidence type="ECO:0000313" key="2">
    <source>
        <dbReference type="EMBL" id="QQO10324.1"/>
    </source>
</evidence>
<dbReference type="KEGG" id="bhc:JFL75_05230"/>
<dbReference type="Proteomes" id="UP000595917">
    <property type="component" value="Chromosome"/>
</dbReference>
<keyword evidence="3" id="KW-1185">Reference proteome</keyword>
<evidence type="ECO:0000313" key="3">
    <source>
        <dbReference type="Proteomes" id="UP000595917"/>
    </source>
</evidence>
<name>A0A7T8BA59_9SPIR</name>
<dbReference type="InterPro" id="IPR014875">
    <property type="entry name" value="Mor_transcription_activator"/>
</dbReference>
<dbReference type="PANTHER" id="PTHR37812">
    <property type="entry name" value="MU-LIKE PROPHAGE FLUMU PROTEIN C"/>
    <property type="match status" value="1"/>
</dbReference>
<dbReference type="SUPFAM" id="SSF46689">
    <property type="entry name" value="Homeodomain-like"/>
    <property type="match status" value="1"/>
</dbReference>
<proteinExistence type="predicted"/>
<feature type="domain" description="Mor transcription activator" evidence="1">
    <location>
        <begin position="62"/>
        <end position="143"/>
    </location>
</feature>
<reference evidence="2" key="1">
    <citation type="submission" date="2021-01" db="EMBL/GenBank/DDBJ databases">
        <title>Description of Breznakiella homolactica.</title>
        <authorList>
            <person name="Song Y."/>
            <person name="Brune A."/>
        </authorList>
    </citation>
    <scope>NUCLEOTIDE SEQUENCE</scope>
    <source>
        <strain evidence="2">RmG30</strain>
    </source>
</reference>
<dbReference type="EMBL" id="CP067089">
    <property type="protein sequence ID" value="QQO10324.1"/>
    <property type="molecule type" value="Genomic_DNA"/>
</dbReference>
<organism evidence="2 3">
    <name type="scientific">Breznakiella homolactica</name>
    <dbReference type="NCBI Taxonomy" id="2798577"/>
    <lineage>
        <taxon>Bacteria</taxon>
        <taxon>Pseudomonadati</taxon>
        <taxon>Spirochaetota</taxon>
        <taxon>Spirochaetia</taxon>
        <taxon>Spirochaetales</taxon>
        <taxon>Breznakiellaceae</taxon>
        <taxon>Breznakiella</taxon>
    </lineage>
</organism>
<protein>
    <recommendedName>
        <fullName evidence="1">Mor transcription activator domain-containing protein</fullName>
    </recommendedName>
</protein>